<feature type="transmembrane region" description="Helical" evidence="1">
    <location>
        <begin position="31"/>
        <end position="54"/>
    </location>
</feature>
<evidence type="ECO:0000313" key="2">
    <source>
        <dbReference type="EMBL" id="GHO91493.1"/>
    </source>
</evidence>
<gene>
    <name evidence="2" type="ORF">KSF_015410</name>
</gene>
<keyword evidence="3" id="KW-1185">Reference proteome</keyword>
<feature type="transmembrane region" description="Helical" evidence="1">
    <location>
        <begin position="156"/>
        <end position="172"/>
    </location>
</feature>
<comment type="caution">
    <text evidence="2">The sequence shown here is derived from an EMBL/GenBank/DDBJ whole genome shotgun (WGS) entry which is preliminary data.</text>
</comment>
<dbReference type="RefSeq" id="WP_220202388.1">
    <property type="nucleotide sequence ID" value="NZ_BNJK01000001.1"/>
</dbReference>
<feature type="transmembrane region" description="Helical" evidence="1">
    <location>
        <begin position="356"/>
        <end position="375"/>
    </location>
</feature>
<dbReference type="AlphaFoldDB" id="A0A8J3N0H6"/>
<keyword evidence="1" id="KW-0812">Transmembrane</keyword>
<evidence type="ECO:0008006" key="4">
    <source>
        <dbReference type="Google" id="ProtNLM"/>
    </source>
</evidence>
<dbReference type="InterPro" id="IPR018650">
    <property type="entry name" value="STSV1_Orf64"/>
</dbReference>
<evidence type="ECO:0000313" key="3">
    <source>
        <dbReference type="Proteomes" id="UP000597444"/>
    </source>
</evidence>
<feature type="transmembrane region" description="Helical" evidence="1">
    <location>
        <begin position="130"/>
        <end position="149"/>
    </location>
</feature>
<keyword evidence="1" id="KW-1133">Transmembrane helix</keyword>
<name>A0A8J3N0H6_9CHLR</name>
<protein>
    <recommendedName>
        <fullName evidence="4">DUF2079 domain-containing protein</fullName>
    </recommendedName>
</protein>
<dbReference type="EMBL" id="BNJK01000001">
    <property type="protein sequence ID" value="GHO91493.1"/>
    <property type="molecule type" value="Genomic_DNA"/>
</dbReference>
<feature type="transmembrane region" description="Helical" evidence="1">
    <location>
        <begin position="106"/>
        <end position="124"/>
    </location>
</feature>
<feature type="transmembrane region" description="Helical" evidence="1">
    <location>
        <begin position="205"/>
        <end position="231"/>
    </location>
</feature>
<evidence type="ECO:0000256" key="1">
    <source>
        <dbReference type="SAM" id="Phobius"/>
    </source>
</evidence>
<feature type="transmembrane region" description="Helical" evidence="1">
    <location>
        <begin position="178"/>
        <end position="198"/>
    </location>
</feature>
<proteinExistence type="predicted"/>
<accession>A0A8J3N0H6</accession>
<dbReference type="Pfam" id="PF09852">
    <property type="entry name" value="DUF2079"/>
    <property type="match status" value="1"/>
</dbReference>
<keyword evidence="1" id="KW-0472">Membrane</keyword>
<sequence length="756" mass="84187">MISAVWRKRFSILFNRLYLYPAPEPLPQTRLFWLATALVTGAVIVFCSYFILYLTTRHDALLTTAEDLGIMDQALWNLVHGNGLHQTICNILHDTNCYSVEGVNRFAIHFEPTLFPIALLYLIVPGPKTLLTVQTIIVALGAYPAFWLARLRLRSDLAGVAIALLYLLYPGQQQATTYDFHAVTLSSALLLFTLYFLYTRRTVLLFIFAILSMGCKEQMPLVIVMIGLWSMLFQRRWWTGLGLVLLGLAWWGIAFYLVMPHASPTGKPLLLGRYDGLGKGPVDVIMNIVRHPRSFLMDHLIEHSHRMYVQTLLSPAGYLPLLAPWILVLASPSIALNLLSASPGQYSGLFQYSADIVPVLIFSTIEAMVLLLWLAQVLHGRVQTKLANRSSQTDASPVPMKVRLPVVQGGLLIVLLGLVVFMSLRSDYYFHGQLPYSQGFRWPRVNAHTALAQHFMDMIPPDASVSAQATLAPHLSQRKHIYQFPYAVPLSYPVTPQPATVADYVFLDVSADIYPYYTTPDYVRDIKSLLVNKQYGIVAAQDGYLLLKHGLPAPELSSASAVKPGPDVSNALVLPDFPANFCSYVYVSPRDVPHSLQAQFTDAQGSMNLVGYSISGANPFSRSGDYMAVTTYWQVTKPMAAPLQLLFVLKDKDGKEYYANNDVPAIFWCQSQTWEPGKIVRMTTRQFNLRELATPKGLAQMSVALVPLVQSSSKIVDMQTLMQQPRLSAHVISGSNAISATQDTNTVPLMPMTIVP</sequence>
<reference evidence="2" key="1">
    <citation type="submission" date="2020-10" db="EMBL/GenBank/DDBJ databases">
        <title>Taxonomic study of unclassified bacteria belonging to the class Ktedonobacteria.</title>
        <authorList>
            <person name="Yabe S."/>
            <person name="Wang C.M."/>
            <person name="Zheng Y."/>
            <person name="Sakai Y."/>
            <person name="Cavaletti L."/>
            <person name="Monciardini P."/>
            <person name="Donadio S."/>
        </authorList>
    </citation>
    <scope>NUCLEOTIDE SEQUENCE</scope>
    <source>
        <strain evidence="2">ID150040</strain>
    </source>
</reference>
<organism evidence="2 3">
    <name type="scientific">Reticulibacter mediterranei</name>
    <dbReference type="NCBI Taxonomy" id="2778369"/>
    <lineage>
        <taxon>Bacteria</taxon>
        <taxon>Bacillati</taxon>
        <taxon>Chloroflexota</taxon>
        <taxon>Ktedonobacteria</taxon>
        <taxon>Ktedonobacterales</taxon>
        <taxon>Reticulibacteraceae</taxon>
        <taxon>Reticulibacter</taxon>
    </lineage>
</organism>
<feature type="transmembrane region" description="Helical" evidence="1">
    <location>
        <begin position="406"/>
        <end position="424"/>
    </location>
</feature>
<feature type="transmembrane region" description="Helical" evidence="1">
    <location>
        <begin position="237"/>
        <end position="258"/>
    </location>
</feature>
<feature type="transmembrane region" description="Helical" evidence="1">
    <location>
        <begin position="316"/>
        <end position="336"/>
    </location>
</feature>
<dbReference type="Proteomes" id="UP000597444">
    <property type="component" value="Unassembled WGS sequence"/>
</dbReference>